<evidence type="ECO:0000313" key="4">
    <source>
        <dbReference type="EMBL" id="AKJ64991.1"/>
    </source>
</evidence>
<dbReference type="GO" id="GO:0008168">
    <property type="term" value="F:methyltransferase activity"/>
    <property type="evidence" value="ECO:0007669"/>
    <property type="project" value="UniProtKB-KW"/>
</dbReference>
<dbReference type="Proteomes" id="UP000035268">
    <property type="component" value="Chromosome"/>
</dbReference>
<gene>
    <name evidence="4" type="ORF">L21SP4_01753</name>
</gene>
<dbReference type="EMBL" id="CP010904">
    <property type="protein sequence ID" value="AKJ64991.1"/>
    <property type="molecule type" value="Genomic_DNA"/>
</dbReference>
<organism evidence="4 5">
    <name type="scientific">Kiritimatiella glycovorans</name>
    <dbReference type="NCBI Taxonomy" id="1307763"/>
    <lineage>
        <taxon>Bacteria</taxon>
        <taxon>Pseudomonadati</taxon>
        <taxon>Kiritimatiellota</taxon>
        <taxon>Kiritimatiellia</taxon>
        <taxon>Kiritimatiellales</taxon>
        <taxon>Kiritimatiellaceae</taxon>
        <taxon>Kiritimatiella</taxon>
    </lineage>
</organism>
<dbReference type="Gene3D" id="3.20.20.480">
    <property type="entry name" value="Trimethylamine methyltransferase-like"/>
    <property type="match status" value="1"/>
</dbReference>
<dbReference type="Pfam" id="PF06253">
    <property type="entry name" value="MTTB"/>
    <property type="match status" value="1"/>
</dbReference>
<evidence type="ECO:0000313" key="5">
    <source>
        <dbReference type="Proteomes" id="UP000035268"/>
    </source>
</evidence>
<dbReference type="InterPro" id="IPR010426">
    <property type="entry name" value="MTTB_MeTrfase"/>
</dbReference>
<reference evidence="4 5" key="2">
    <citation type="journal article" date="2016" name="ISME J.">
        <title>Characterization of the first cultured representative of Verrucomicrobia subdivision 5 indicates the proposal of a novel phylum.</title>
        <authorList>
            <person name="Spring S."/>
            <person name="Bunk B."/>
            <person name="Sproer C."/>
            <person name="Schumann P."/>
            <person name="Rohde M."/>
            <person name="Tindall B.J."/>
            <person name="Klenk H.P."/>
        </authorList>
    </citation>
    <scope>NUCLEOTIDE SEQUENCE [LARGE SCALE GENOMIC DNA]</scope>
    <source>
        <strain evidence="4 5">L21-Fru-AB</strain>
    </source>
</reference>
<keyword evidence="5" id="KW-1185">Reference proteome</keyword>
<dbReference type="AlphaFoldDB" id="A0A0G3EEU8"/>
<evidence type="ECO:0000256" key="2">
    <source>
        <dbReference type="ARBA" id="ARBA00022603"/>
    </source>
</evidence>
<proteinExistence type="inferred from homology"/>
<protein>
    <submittedName>
        <fullName evidence="4">Trimethylamine:corrinoid methyltransferase</fullName>
    </submittedName>
</protein>
<dbReference type="STRING" id="1307763.L21SP4_01753"/>
<dbReference type="KEGG" id="vbl:L21SP4_01753"/>
<dbReference type="InterPro" id="IPR038601">
    <property type="entry name" value="MttB-like_sf"/>
</dbReference>
<dbReference type="GO" id="GO:0032259">
    <property type="term" value="P:methylation"/>
    <property type="evidence" value="ECO:0007669"/>
    <property type="project" value="UniProtKB-KW"/>
</dbReference>
<dbReference type="GO" id="GO:0015948">
    <property type="term" value="P:methanogenesis"/>
    <property type="evidence" value="ECO:0007669"/>
    <property type="project" value="InterPro"/>
</dbReference>
<evidence type="ECO:0000256" key="1">
    <source>
        <dbReference type="ARBA" id="ARBA00007137"/>
    </source>
</evidence>
<accession>A0A0G3EEU8</accession>
<keyword evidence="3 4" id="KW-0808">Transferase</keyword>
<sequence length="496" mass="54900">MTNATKQREGVLVKPKCRLSEDQIAQIDRMSRELLENPGLICYNAQTAELLKEAGAEVQEETSEYTRIRIPSSLIDRVVESAPSTVTLGARNPDNRLVLDAHEPRVRFGSGSETNFWLDLDFENGKPVFTRKPGSIEQLCRTARLCDRLENLDFFIRCINIRDRDIDETNKDVNKFLASLNNITKHVQAGLTSLDALEDVLNIGRIIAGGEDAFRENPVLSFITCVIKSPMQVTDDTADKLIAIARAGAPVVISSCPMGGATGPFDEFGMVAQINAELLAGVCINQCANPGAPVLYGAVPVRTRLDNLNDMYGAPEFVHYNLDCAQMARHYGLPCYSTAGVADTSEPGIQATVEKMLTYMTVPQGGAQYIHYAFGLLERTNTFSPEQAILDDAQIGIAKRALAEPDVSEERYDEVRDTIREVMDSDHKSYVYHLPLPTEEPVYVAYPYEDGDEGPLKAAQERYREILAEPAEPLPEDILQRLRDEVPGILDATLKS</sequence>
<name>A0A0G3EEU8_9BACT</name>
<comment type="similarity">
    <text evidence="1">Belongs to the trimethylamine methyltransferase family.</text>
</comment>
<keyword evidence="2 4" id="KW-0489">Methyltransferase</keyword>
<evidence type="ECO:0000256" key="3">
    <source>
        <dbReference type="ARBA" id="ARBA00022679"/>
    </source>
</evidence>
<reference evidence="5" key="1">
    <citation type="submission" date="2015-02" db="EMBL/GenBank/DDBJ databases">
        <title>Description and complete genome sequence of the first cultured representative of the subdivision 5 of the Verrucomicrobia phylum.</title>
        <authorList>
            <person name="Spring S."/>
            <person name="Bunk B."/>
            <person name="Sproer C."/>
            <person name="Klenk H.-P."/>
        </authorList>
    </citation>
    <scope>NUCLEOTIDE SEQUENCE [LARGE SCALE GENOMIC DNA]</scope>
    <source>
        <strain evidence="5">L21-Fru-AB</strain>
    </source>
</reference>